<evidence type="ECO:0000259" key="1">
    <source>
        <dbReference type="Pfam" id="PF01370"/>
    </source>
</evidence>
<dbReference type="EMBL" id="QICN01000007">
    <property type="protein sequence ID" value="PXV66437.1"/>
    <property type="molecule type" value="Genomic_DNA"/>
</dbReference>
<dbReference type="PANTHER" id="PTHR48079:SF6">
    <property type="entry name" value="NAD(P)-BINDING DOMAIN-CONTAINING PROTEIN-RELATED"/>
    <property type="match status" value="1"/>
</dbReference>
<protein>
    <submittedName>
        <fullName evidence="2">Dihydroflavonol-4-reductase</fullName>
    </submittedName>
</protein>
<feature type="domain" description="NAD-dependent epimerase/dehydratase" evidence="1">
    <location>
        <begin position="9"/>
        <end position="225"/>
    </location>
</feature>
<sequence>MSDLSERPVLVLGASGFVGSHTARLLVAKGRKIRVLYRRSSNQEALSGLPVERYLGDVHDPASLRAAMQGCSTIFHCVVDPRFWLTDTAPLFRNNVDGLRNSMDAALACGVDRFVFTSTMGTLGLNPDGPVTEDIEFNWMDRAPPYIRSRVEAERLFQLYCREKGLPGVALCAANTYGPEDYQPTPQGKMIWDLACGTFPVMWEAGAPTVDIRDVAEAMILAETRGCIGERYILANEYVSNRDLCAIAAGQTGVKPPLIIPRAVAHTMAWVGEQIFKLLRQKDYLVRSDAIFLSNVFRELDHSKASRELGWHPRPFSETVRDAVAWCSSYPGRHNWAKGVKPAVRPMRG</sequence>
<dbReference type="InterPro" id="IPR036291">
    <property type="entry name" value="NAD(P)-bd_dom_sf"/>
</dbReference>
<dbReference type="Pfam" id="PF01370">
    <property type="entry name" value="Epimerase"/>
    <property type="match status" value="1"/>
</dbReference>
<accession>A0A318EB00</accession>
<evidence type="ECO:0000313" key="2">
    <source>
        <dbReference type="EMBL" id="PXV66437.1"/>
    </source>
</evidence>
<evidence type="ECO:0000313" key="3">
    <source>
        <dbReference type="Proteomes" id="UP000248330"/>
    </source>
</evidence>
<dbReference type="GO" id="GO:0005737">
    <property type="term" value="C:cytoplasm"/>
    <property type="evidence" value="ECO:0007669"/>
    <property type="project" value="TreeGrafter"/>
</dbReference>
<dbReference type="AlphaFoldDB" id="A0A318EB00"/>
<name>A0A318EB00_9GAMM</name>
<dbReference type="OrthoDB" id="9776313at2"/>
<dbReference type="InterPro" id="IPR001509">
    <property type="entry name" value="Epimerase_deHydtase"/>
</dbReference>
<dbReference type="SUPFAM" id="SSF51735">
    <property type="entry name" value="NAD(P)-binding Rossmann-fold domains"/>
    <property type="match status" value="1"/>
</dbReference>
<comment type="caution">
    <text evidence="2">The sequence shown here is derived from an EMBL/GenBank/DDBJ whole genome shotgun (WGS) entry which is preliminary data.</text>
</comment>
<dbReference type="GO" id="GO:0004029">
    <property type="term" value="F:aldehyde dehydrogenase (NAD+) activity"/>
    <property type="evidence" value="ECO:0007669"/>
    <property type="project" value="TreeGrafter"/>
</dbReference>
<dbReference type="PANTHER" id="PTHR48079">
    <property type="entry name" value="PROTEIN YEEZ"/>
    <property type="match status" value="1"/>
</dbReference>
<dbReference type="RefSeq" id="WP_110265580.1">
    <property type="nucleotide sequence ID" value="NZ_CAWNXA010000007.1"/>
</dbReference>
<dbReference type="Gene3D" id="3.40.50.720">
    <property type="entry name" value="NAD(P)-binding Rossmann-like Domain"/>
    <property type="match status" value="1"/>
</dbReference>
<keyword evidence="3" id="KW-1185">Reference proteome</keyword>
<organism evidence="2 3">
    <name type="scientific">Sinimarinibacterium flocculans</name>
    <dbReference type="NCBI Taxonomy" id="985250"/>
    <lineage>
        <taxon>Bacteria</taxon>
        <taxon>Pseudomonadati</taxon>
        <taxon>Pseudomonadota</taxon>
        <taxon>Gammaproteobacteria</taxon>
        <taxon>Nevskiales</taxon>
        <taxon>Nevskiaceae</taxon>
        <taxon>Sinimarinibacterium</taxon>
    </lineage>
</organism>
<dbReference type="InterPro" id="IPR051783">
    <property type="entry name" value="NAD(P)-dependent_oxidoreduct"/>
</dbReference>
<proteinExistence type="predicted"/>
<gene>
    <name evidence="2" type="ORF">C8D93_1071</name>
</gene>
<dbReference type="Proteomes" id="UP000248330">
    <property type="component" value="Unassembled WGS sequence"/>
</dbReference>
<reference evidence="2 3" key="1">
    <citation type="submission" date="2018-04" db="EMBL/GenBank/DDBJ databases">
        <title>Genomic Encyclopedia of Type Strains, Phase IV (KMG-IV): sequencing the most valuable type-strain genomes for metagenomic binning, comparative biology and taxonomic classification.</title>
        <authorList>
            <person name="Goeker M."/>
        </authorList>
    </citation>
    <scope>NUCLEOTIDE SEQUENCE [LARGE SCALE GENOMIC DNA]</scope>
    <source>
        <strain evidence="2 3">DSM 104150</strain>
    </source>
</reference>